<keyword evidence="2" id="KW-1185">Reference proteome</keyword>
<proteinExistence type="predicted"/>
<dbReference type="SUPFAM" id="SSF56091">
    <property type="entry name" value="DNA ligase/mRNA capping enzyme, catalytic domain"/>
    <property type="match status" value="1"/>
</dbReference>
<dbReference type="InterPro" id="IPR029063">
    <property type="entry name" value="SAM-dependent_MTases_sf"/>
</dbReference>
<dbReference type="EMBL" id="KZ303616">
    <property type="protein sequence ID" value="PIA12623.1"/>
    <property type="molecule type" value="Genomic_DNA"/>
</dbReference>
<dbReference type="Gene3D" id="3.30.470.30">
    <property type="entry name" value="DNA ligase/mRNA capping enzyme"/>
    <property type="match status" value="1"/>
</dbReference>
<protein>
    <submittedName>
        <fullName evidence="1">Uncharacterized protein</fullName>
    </submittedName>
</protein>
<evidence type="ECO:0000313" key="1">
    <source>
        <dbReference type="EMBL" id="PIA12623.1"/>
    </source>
</evidence>
<name>A0A2G5B0T2_COERN</name>
<reference evidence="1 2" key="1">
    <citation type="journal article" date="2015" name="Genome Biol. Evol.">
        <title>Phylogenomic analyses indicate that early fungi evolved digesting cell walls of algal ancestors of land plants.</title>
        <authorList>
            <person name="Chang Y."/>
            <person name="Wang S."/>
            <person name="Sekimoto S."/>
            <person name="Aerts A.L."/>
            <person name="Choi C."/>
            <person name="Clum A."/>
            <person name="LaButti K.M."/>
            <person name="Lindquist E.A."/>
            <person name="Yee Ngan C."/>
            <person name="Ohm R.A."/>
            <person name="Salamov A.A."/>
            <person name="Grigoriev I.V."/>
            <person name="Spatafora J.W."/>
            <person name="Berbee M.L."/>
        </authorList>
    </citation>
    <scope>NUCLEOTIDE SEQUENCE [LARGE SCALE GENOMIC DNA]</scope>
    <source>
        <strain evidence="1 2">NRRL 1564</strain>
    </source>
</reference>
<evidence type="ECO:0000313" key="2">
    <source>
        <dbReference type="Proteomes" id="UP000242474"/>
    </source>
</evidence>
<dbReference type="Gene3D" id="3.40.50.150">
    <property type="entry name" value="Vaccinia Virus protein VP39"/>
    <property type="match status" value="1"/>
</dbReference>
<dbReference type="AlphaFoldDB" id="A0A2G5B0T2"/>
<dbReference type="SUPFAM" id="SSF53335">
    <property type="entry name" value="S-adenosyl-L-methionine-dependent methyltransferases"/>
    <property type="match status" value="1"/>
</dbReference>
<gene>
    <name evidence="1" type="ORF">COEREDRAFT_84003</name>
</gene>
<sequence length="600" mass="70383">MTDSSFKREINRVAHELSLIYENLIAPTVNVELEARMTIPFIESFEGDERTITYFRCPDFPSLTIRKPENKTNIIETKELVEKRVIENVTFALSIEKTYTEFSFRNSLIPSITRTIRRKRIRNQPNIDITEENGIFTVEIEFNNKNYNEIFDIIKSYKVPFWPSIKPKETHSSEILGVVLSNRYFNYGWCISTKADGVHVLLYCYNKNVIAIDDSGRIFNFCESVSLQNIDESEDVYEAELMQNEILIFDCLKHNNKNVTEYNYLERLRFVELDKYCTNKIMRVKPIHEFINFEQFCKAINNAQQDDVFSDGFILTSLGPRTSDVFKSKEKPTVDLLYSKGFLFLSSEKISTRVSKNDNYPFIENCIYEFSLDLEPIKQRNDKIIPNYYIPPEVNPFMKIAKSIGVPCLRYHHNKIKYILLQKLPKKSTLLDIGSGKGGDLSKWNHLHFSKVYAVDPDLELRNVPKFVVPIKDYVQNIPPIQFDCVSILFVPWNKDFLNIIEKAKYFILATMDYPSNYECNCFKCEVEDDNFKLHIPNSQTALDIQEKTIDIKKLIKYLNEKGWKYEEINFPLTFASEDEKILSNMYSFYFFELKSAVLK</sequence>
<dbReference type="Proteomes" id="UP000242474">
    <property type="component" value="Unassembled WGS sequence"/>
</dbReference>
<dbReference type="OrthoDB" id="5596547at2759"/>
<accession>A0A2G5B0T2</accession>
<organism evidence="1 2">
    <name type="scientific">Coemansia reversa (strain ATCC 12441 / NRRL 1564)</name>
    <dbReference type="NCBI Taxonomy" id="763665"/>
    <lineage>
        <taxon>Eukaryota</taxon>
        <taxon>Fungi</taxon>
        <taxon>Fungi incertae sedis</taxon>
        <taxon>Zoopagomycota</taxon>
        <taxon>Kickxellomycotina</taxon>
        <taxon>Kickxellomycetes</taxon>
        <taxon>Kickxellales</taxon>
        <taxon>Kickxellaceae</taxon>
        <taxon>Coemansia</taxon>
    </lineage>
</organism>